<feature type="domain" description="C2H2-type" evidence="3">
    <location>
        <begin position="404"/>
        <end position="432"/>
    </location>
</feature>
<dbReference type="EMBL" id="JAFFGZ010000005">
    <property type="protein sequence ID" value="KAK4644271.1"/>
    <property type="molecule type" value="Genomic_DNA"/>
</dbReference>
<keyword evidence="5" id="KW-1185">Reference proteome</keyword>
<dbReference type="GeneID" id="87896957"/>
<keyword evidence="1" id="KW-0479">Metal-binding</keyword>
<dbReference type="Pfam" id="PF13374">
    <property type="entry name" value="TPR_10"/>
    <property type="match status" value="1"/>
</dbReference>
<evidence type="ECO:0000256" key="2">
    <source>
        <dbReference type="SAM" id="MobiDB-lite"/>
    </source>
</evidence>
<dbReference type="InterPro" id="IPR058925">
    <property type="entry name" value="zf-C2H2_AcuF"/>
</dbReference>
<dbReference type="PANTHER" id="PTHR35391">
    <property type="entry name" value="C2H2-TYPE DOMAIN-CONTAINING PROTEIN-RELATED"/>
    <property type="match status" value="1"/>
</dbReference>
<keyword evidence="1" id="KW-0862">Zinc</keyword>
<dbReference type="SUPFAM" id="SSF48452">
    <property type="entry name" value="TPR-like"/>
    <property type="match status" value="1"/>
</dbReference>
<sequence>MSKVIFTSVSYHLCRFSTLLKYQRSPLNMSQISEYVDPELLFNSARQCWANFEHVIQILPRDHQHTITAHDAQGRFSVWRQDLEGLQDELLWNSTDERKQDAHNAIYDTLLNLNSALNDVGSIFSEEQPGSQEDDLMSLLGDDEQADPENAELVAFLSSPTTRVDELFLSIRSHIDRLFKLASLLRREIRHENSSLATIPVPAPGDDFIYDYHMCRLQRKYPKLSQQPRLCKTLGQALLFRRALILRKSKTKDRHTPEITPQLELRSLPTLLSGNESKSKSPAPSMTAKESTAINTSATEKDTTLTYNTDTGTERVVFEEDNGELEVADLTTFVIDGIPLQFGKPFQCPFCGVIKSIGTRSEWRQHVSEDLKLYVCTSQQCGSGLFASRREWFSHELEFHRSTWKCQPCHVRFLSRSTLMQHLNTKHQSQNLKTSNILAMVQTKRDSSTRSCPLCDEYTTQETERDSTSFCQHLGRHLQQIALEAIPPLKGMESIPLISPRLLDQSAILRLQPVQKVEADMRLLGIDHPDTLKSMTRLVWELTDSEEYSVAELLALKTFEMSKQALGEDHRQTLFRMYTLAEVYRRTHDTKHESESLALQGLEAAKRVHGEDDLSAADFLSVLGEIYTDLDRLSLAADAQNKELRIYMENLGEEDPSTMYCMAKLSYTLLDDKRYTEAEHFALQAFELRKRASGPDHTETLVNMYNLALIWHAMDRYDEAIQLLEDYIRIQRNIRGEESTTDIETWQMLLESWKARQVSSHPQNSRRGKSRSGGQ</sequence>
<dbReference type="PROSITE" id="PS50157">
    <property type="entry name" value="ZINC_FINGER_C2H2_2"/>
    <property type="match status" value="1"/>
</dbReference>
<gene>
    <name evidence="4" type="ORF">QC761_303270</name>
</gene>
<evidence type="ECO:0000313" key="5">
    <source>
        <dbReference type="Proteomes" id="UP001322138"/>
    </source>
</evidence>
<accession>A0ABR0FKN4</accession>
<name>A0ABR0FKN4_9PEZI</name>
<organism evidence="4 5">
    <name type="scientific">Podospora bellae-mahoneyi</name>
    <dbReference type="NCBI Taxonomy" id="2093777"/>
    <lineage>
        <taxon>Eukaryota</taxon>
        <taxon>Fungi</taxon>
        <taxon>Dikarya</taxon>
        <taxon>Ascomycota</taxon>
        <taxon>Pezizomycotina</taxon>
        <taxon>Sordariomycetes</taxon>
        <taxon>Sordariomycetidae</taxon>
        <taxon>Sordariales</taxon>
        <taxon>Podosporaceae</taxon>
        <taxon>Podospora</taxon>
    </lineage>
</organism>
<dbReference type="Proteomes" id="UP001322138">
    <property type="component" value="Unassembled WGS sequence"/>
</dbReference>
<dbReference type="PROSITE" id="PS00028">
    <property type="entry name" value="ZINC_FINGER_C2H2_1"/>
    <property type="match status" value="1"/>
</dbReference>
<feature type="region of interest" description="Disordered" evidence="2">
    <location>
        <begin position="270"/>
        <end position="303"/>
    </location>
</feature>
<evidence type="ECO:0000256" key="1">
    <source>
        <dbReference type="PROSITE-ProRule" id="PRU00042"/>
    </source>
</evidence>
<comment type="caution">
    <text evidence="4">The sequence shown here is derived from an EMBL/GenBank/DDBJ whole genome shotgun (WGS) entry which is preliminary data.</text>
</comment>
<dbReference type="Pfam" id="PF26082">
    <property type="entry name" value="zf-C2H2_AcuF"/>
    <property type="match status" value="1"/>
</dbReference>
<proteinExistence type="predicted"/>
<dbReference type="InterPro" id="IPR011990">
    <property type="entry name" value="TPR-like_helical_dom_sf"/>
</dbReference>
<evidence type="ECO:0000313" key="4">
    <source>
        <dbReference type="EMBL" id="KAK4644271.1"/>
    </source>
</evidence>
<dbReference type="Gene3D" id="1.25.40.10">
    <property type="entry name" value="Tetratricopeptide repeat domain"/>
    <property type="match status" value="2"/>
</dbReference>
<dbReference type="Pfam" id="PF13424">
    <property type="entry name" value="TPR_12"/>
    <property type="match status" value="1"/>
</dbReference>
<reference evidence="4 5" key="1">
    <citation type="journal article" date="2023" name="bioRxiv">
        <title>High-quality genome assemblies of four members of thePodospora anserinaspecies complex.</title>
        <authorList>
            <person name="Ament-Velasquez S.L."/>
            <person name="Vogan A.A."/>
            <person name="Wallerman O."/>
            <person name="Hartmann F."/>
            <person name="Gautier V."/>
            <person name="Silar P."/>
            <person name="Giraud T."/>
            <person name="Johannesson H."/>
        </authorList>
    </citation>
    <scope>NUCLEOTIDE SEQUENCE [LARGE SCALE GENOMIC DNA]</scope>
    <source>
        <strain evidence="4 5">CBS 112042</strain>
    </source>
</reference>
<feature type="compositionally biased region" description="Polar residues" evidence="2">
    <location>
        <begin position="270"/>
        <end position="298"/>
    </location>
</feature>
<dbReference type="SMART" id="SM00355">
    <property type="entry name" value="ZnF_C2H2"/>
    <property type="match status" value="4"/>
</dbReference>
<dbReference type="InterPro" id="IPR013087">
    <property type="entry name" value="Znf_C2H2_type"/>
</dbReference>
<protein>
    <recommendedName>
        <fullName evidence="3">C2H2-type domain-containing protein</fullName>
    </recommendedName>
</protein>
<evidence type="ECO:0000259" key="3">
    <source>
        <dbReference type="PROSITE" id="PS50157"/>
    </source>
</evidence>
<dbReference type="PANTHER" id="PTHR35391:SF7">
    <property type="entry name" value="C2H2-TYPE DOMAIN-CONTAINING PROTEIN"/>
    <property type="match status" value="1"/>
</dbReference>
<dbReference type="RefSeq" id="XP_062733247.1">
    <property type="nucleotide sequence ID" value="XM_062877475.1"/>
</dbReference>
<keyword evidence="1" id="KW-0863">Zinc-finger</keyword>